<dbReference type="InParanoid" id="A0A0C2ZCU7"/>
<keyword evidence="1" id="KW-1133">Transmembrane helix</keyword>
<dbReference type="HOGENOM" id="CLU_1876660_0_0_1"/>
<dbReference type="EMBL" id="KN822323">
    <property type="protein sequence ID" value="KIM50822.1"/>
    <property type="molecule type" value="Genomic_DNA"/>
</dbReference>
<dbReference type="Proteomes" id="UP000053989">
    <property type="component" value="Unassembled WGS sequence"/>
</dbReference>
<evidence type="ECO:0000256" key="1">
    <source>
        <dbReference type="SAM" id="Phobius"/>
    </source>
</evidence>
<protein>
    <submittedName>
        <fullName evidence="2">Uncharacterized protein</fullName>
    </submittedName>
</protein>
<reference evidence="2 3" key="1">
    <citation type="submission" date="2014-04" db="EMBL/GenBank/DDBJ databases">
        <authorList>
            <consortium name="DOE Joint Genome Institute"/>
            <person name="Kuo A."/>
            <person name="Kohler A."/>
            <person name="Nagy L.G."/>
            <person name="Floudas D."/>
            <person name="Copeland A."/>
            <person name="Barry K.W."/>
            <person name="Cichocki N."/>
            <person name="Veneault-Fourrey C."/>
            <person name="LaButti K."/>
            <person name="Lindquist E.A."/>
            <person name="Lipzen A."/>
            <person name="Lundell T."/>
            <person name="Morin E."/>
            <person name="Murat C."/>
            <person name="Sun H."/>
            <person name="Tunlid A."/>
            <person name="Henrissat B."/>
            <person name="Grigoriev I.V."/>
            <person name="Hibbett D.S."/>
            <person name="Martin F."/>
            <person name="Nordberg H.P."/>
            <person name="Cantor M.N."/>
            <person name="Hua S.X."/>
        </authorList>
    </citation>
    <scope>NUCLEOTIDE SEQUENCE [LARGE SCALE GENOMIC DNA]</scope>
    <source>
        <strain evidence="2 3">Foug A</strain>
    </source>
</reference>
<reference evidence="3" key="2">
    <citation type="submission" date="2015-01" db="EMBL/GenBank/DDBJ databases">
        <title>Evolutionary Origins and Diversification of the Mycorrhizal Mutualists.</title>
        <authorList>
            <consortium name="DOE Joint Genome Institute"/>
            <consortium name="Mycorrhizal Genomics Consortium"/>
            <person name="Kohler A."/>
            <person name="Kuo A."/>
            <person name="Nagy L.G."/>
            <person name="Floudas D."/>
            <person name="Copeland A."/>
            <person name="Barry K.W."/>
            <person name="Cichocki N."/>
            <person name="Veneault-Fourrey C."/>
            <person name="LaButti K."/>
            <person name="Lindquist E.A."/>
            <person name="Lipzen A."/>
            <person name="Lundell T."/>
            <person name="Morin E."/>
            <person name="Murat C."/>
            <person name="Riley R."/>
            <person name="Ohm R."/>
            <person name="Sun H."/>
            <person name="Tunlid A."/>
            <person name="Henrissat B."/>
            <person name="Grigoriev I.V."/>
            <person name="Hibbett D.S."/>
            <person name="Martin F."/>
        </authorList>
    </citation>
    <scope>NUCLEOTIDE SEQUENCE [LARGE SCALE GENOMIC DNA]</scope>
    <source>
        <strain evidence="3">Foug A</strain>
    </source>
</reference>
<feature type="transmembrane region" description="Helical" evidence="1">
    <location>
        <begin position="20"/>
        <end position="51"/>
    </location>
</feature>
<proteinExistence type="predicted"/>
<keyword evidence="3" id="KW-1185">Reference proteome</keyword>
<keyword evidence="1" id="KW-0472">Membrane</keyword>
<gene>
    <name evidence="2" type="ORF">SCLCIDRAFT_757638</name>
</gene>
<sequence>MEGGWIQRGSSGRGPTGRSIVMLVATTVVVLVVGPLTTSLVVGLAAIVVVLRDTRSRGRCRCHAGGGGWLLAKHYTVKKCLVESAPRNIDGRRKVGRSAGGVRVFHLRREGHVGARGSEGNAQNALPWRYSHSIQK</sequence>
<evidence type="ECO:0000313" key="3">
    <source>
        <dbReference type="Proteomes" id="UP000053989"/>
    </source>
</evidence>
<keyword evidence="1" id="KW-0812">Transmembrane</keyword>
<dbReference type="AlphaFoldDB" id="A0A0C2ZCU7"/>
<organism evidence="2 3">
    <name type="scientific">Scleroderma citrinum Foug A</name>
    <dbReference type="NCBI Taxonomy" id="1036808"/>
    <lineage>
        <taxon>Eukaryota</taxon>
        <taxon>Fungi</taxon>
        <taxon>Dikarya</taxon>
        <taxon>Basidiomycota</taxon>
        <taxon>Agaricomycotina</taxon>
        <taxon>Agaricomycetes</taxon>
        <taxon>Agaricomycetidae</taxon>
        <taxon>Boletales</taxon>
        <taxon>Sclerodermatineae</taxon>
        <taxon>Sclerodermataceae</taxon>
        <taxon>Scleroderma</taxon>
    </lineage>
</organism>
<accession>A0A0C2ZCU7</accession>
<name>A0A0C2ZCU7_9AGAM</name>
<evidence type="ECO:0000313" key="2">
    <source>
        <dbReference type="EMBL" id="KIM50822.1"/>
    </source>
</evidence>